<feature type="region of interest" description="Disordered" evidence="9">
    <location>
        <begin position="1"/>
        <end position="43"/>
    </location>
</feature>
<keyword evidence="4" id="KW-0067">ATP-binding</keyword>
<dbReference type="Gene3D" id="3.30.1520.10">
    <property type="entry name" value="Phox-like domain"/>
    <property type="match status" value="1"/>
</dbReference>
<proteinExistence type="inferred from homology"/>
<evidence type="ECO:0000259" key="15">
    <source>
        <dbReference type="PROSITE" id="PS51547"/>
    </source>
</evidence>
<evidence type="ECO:0000256" key="7">
    <source>
        <dbReference type="ARBA" id="ARBA00029297"/>
    </source>
</evidence>
<dbReference type="PROSITE" id="PS51545">
    <property type="entry name" value="PIK_HELICAL"/>
    <property type="match status" value="1"/>
</dbReference>
<dbReference type="Pfam" id="PF00168">
    <property type="entry name" value="C2"/>
    <property type="match status" value="1"/>
</dbReference>
<comment type="catalytic activity">
    <reaction evidence="7">
        <text>a 1,2-diacyl-sn-glycero-3-phospho-(1D-myo-inositol 4-phosphate) + ATP = a 1,2-diacyl-sn-glycero-3-phospho-(1D-myo-inositol-3,4-bisphosphate) + ADP + H(+)</text>
        <dbReference type="Rhea" id="RHEA:18373"/>
        <dbReference type="ChEBI" id="CHEBI:15378"/>
        <dbReference type="ChEBI" id="CHEBI:30616"/>
        <dbReference type="ChEBI" id="CHEBI:57658"/>
        <dbReference type="ChEBI" id="CHEBI:58178"/>
        <dbReference type="ChEBI" id="CHEBI:456216"/>
        <dbReference type="EC" id="2.7.1.154"/>
    </reaction>
    <physiologicalReaction direction="left-to-right" evidence="7">
        <dbReference type="Rhea" id="RHEA:18374"/>
    </physiologicalReaction>
</comment>
<dbReference type="GO" id="GO:0016303">
    <property type="term" value="F:1-phosphatidylinositol-3-kinase activity"/>
    <property type="evidence" value="ECO:0007669"/>
    <property type="project" value="UniProtKB-EC"/>
</dbReference>
<dbReference type="STRING" id="1965070.A0A3S3PPC6"/>
<dbReference type="PROSITE" id="PS50195">
    <property type="entry name" value="PX"/>
    <property type="match status" value="1"/>
</dbReference>
<dbReference type="InterPro" id="IPR001263">
    <property type="entry name" value="PI3K_accessory_dom"/>
</dbReference>
<dbReference type="PROSITE" id="PS51547">
    <property type="entry name" value="C2_PI3K"/>
    <property type="match status" value="1"/>
</dbReference>
<protein>
    <submittedName>
        <fullName evidence="16">Phosphatidylinositol 4-phosphate 3-kinase C2 domain-containing subunit alpha-like protein</fullName>
    </submittedName>
</protein>
<dbReference type="SMART" id="SM00142">
    <property type="entry name" value="PI3K_C2"/>
    <property type="match status" value="1"/>
</dbReference>
<dbReference type="InterPro" id="IPR002420">
    <property type="entry name" value="PI3K-type_C2_dom"/>
</dbReference>
<dbReference type="SMART" id="SM00239">
    <property type="entry name" value="C2"/>
    <property type="match status" value="1"/>
</dbReference>
<dbReference type="SMART" id="SM00144">
    <property type="entry name" value="PI3K_rbd"/>
    <property type="match status" value="1"/>
</dbReference>
<dbReference type="InterPro" id="IPR029071">
    <property type="entry name" value="Ubiquitin-like_domsf"/>
</dbReference>
<comment type="caution">
    <text evidence="16">The sequence shown here is derived from an EMBL/GenBank/DDBJ whole genome shotgun (WGS) entry which is preliminary data.</text>
</comment>
<dbReference type="InterPro" id="IPR000403">
    <property type="entry name" value="PI3/4_kinase_cat_dom"/>
</dbReference>
<dbReference type="GO" id="GO:0005886">
    <property type="term" value="C:plasma membrane"/>
    <property type="evidence" value="ECO:0007669"/>
    <property type="project" value="TreeGrafter"/>
</dbReference>
<keyword evidence="5" id="KW-0443">Lipid metabolism</keyword>
<dbReference type="GO" id="GO:0016477">
    <property type="term" value="P:cell migration"/>
    <property type="evidence" value="ECO:0007669"/>
    <property type="project" value="TreeGrafter"/>
</dbReference>
<dbReference type="PROSITE" id="PS51546">
    <property type="entry name" value="PI3K_RBD"/>
    <property type="match status" value="1"/>
</dbReference>
<dbReference type="Gene3D" id="3.30.1010.10">
    <property type="entry name" value="Phosphatidylinositol 3-kinase Catalytic Subunit, Chain A, domain 4"/>
    <property type="match status" value="1"/>
</dbReference>
<dbReference type="EMBL" id="NCKU01004682">
    <property type="protein sequence ID" value="RWS05589.1"/>
    <property type="molecule type" value="Genomic_DNA"/>
</dbReference>
<dbReference type="Pfam" id="PF00454">
    <property type="entry name" value="PI3_PI4_kinase"/>
    <property type="match status" value="1"/>
</dbReference>
<dbReference type="Pfam" id="PF00613">
    <property type="entry name" value="PI3Ka"/>
    <property type="match status" value="1"/>
</dbReference>
<comment type="catalytic activity">
    <reaction evidence="6">
        <text>a 1,2-diacyl-sn-glycero-3-phospho-(1D-myo-inositol) + ATP = a 1,2-diacyl-sn-glycero-3-phospho-(1D-myo-inositol-3-phosphate) + ADP + H(+)</text>
        <dbReference type="Rhea" id="RHEA:12709"/>
        <dbReference type="ChEBI" id="CHEBI:15378"/>
        <dbReference type="ChEBI" id="CHEBI:30616"/>
        <dbReference type="ChEBI" id="CHEBI:57880"/>
        <dbReference type="ChEBI" id="CHEBI:58088"/>
        <dbReference type="ChEBI" id="CHEBI:456216"/>
        <dbReference type="EC" id="2.7.1.137"/>
    </reaction>
    <physiologicalReaction direction="left-to-right" evidence="6">
        <dbReference type="Rhea" id="RHEA:12710"/>
    </physiologicalReaction>
</comment>
<dbReference type="SMART" id="SM00145">
    <property type="entry name" value="PI3Ka"/>
    <property type="match status" value="1"/>
</dbReference>
<dbReference type="SMART" id="SM00146">
    <property type="entry name" value="PI3Kc"/>
    <property type="match status" value="1"/>
</dbReference>
<feature type="domain" description="PI3K/PI4K catalytic" evidence="12">
    <location>
        <begin position="1051"/>
        <end position="1330"/>
    </location>
</feature>
<dbReference type="InterPro" id="IPR011009">
    <property type="entry name" value="Kinase-like_dom_sf"/>
</dbReference>
<dbReference type="GO" id="GO:0005524">
    <property type="term" value="F:ATP binding"/>
    <property type="evidence" value="ECO:0007669"/>
    <property type="project" value="UniProtKB-KW"/>
</dbReference>
<dbReference type="Proteomes" id="UP000285301">
    <property type="component" value="Unassembled WGS sequence"/>
</dbReference>
<dbReference type="SUPFAM" id="SSF56112">
    <property type="entry name" value="Protein kinase-like (PK-like)"/>
    <property type="match status" value="1"/>
</dbReference>
<evidence type="ECO:0000256" key="8">
    <source>
        <dbReference type="PROSITE-ProRule" id="PRU00880"/>
    </source>
</evidence>
<feature type="domain" description="PIK helical" evidence="13">
    <location>
        <begin position="807"/>
        <end position="983"/>
    </location>
</feature>
<dbReference type="InterPro" id="IPR035892">
    <property type="entry name" value="C2_domain_sf"/>
</dbReference>
<evidence type="ECO:0000256" key="5">
    <source>
        <dbReference type="ARBA" id="ARBA00023098"/>
    </source>
</evidence>
<dbReference type="Gene3D" id="3.10.20.90">
    <property type="entry name" value="Phosphatidylinositol 3-kinase Catalytic Subunit, Chain A, domain 1"/>
    <property type="match status" value="1"/>
</dbReference>
<evidence type="ECO:0000259" key="13">
    <source>
        <dbReference type="PROSITE" id="PS51545"/>
    </source>
</evidence>
<evidence type="ECO:0000256" key="3">
    <source>
        <dbReference type="ARBA" id="ARBA00022777"/>
    </source>
</evidence>
<organism evidence="16 17">
    <name type="scientific">Dinothrombium tinctorium</name>
    <dbReference type="NCBI Taxonomy" id="1965070"/>
    <lineage>
        <taxon>Eukaryota</taxon>
        <taxon>Metazoa</taxon>
        <taxon>Ecdysozoa</taxon>
        <taxon>Arthropoda</taxon>
        <taxon>Chelicerata</taxon>
        <taxon>Arachnida</taxon>
        <taxon>Acari</taxon>
        <taxon>Acariformes</taxon>
        <taxon>Trombidiformes</taxon>
        <taxon>Prostigmata</taxon>
        <taxon>Anystina</taxon>
        <taxon>Parasitengona</taxon>
        <taxon>Trombidioidea</taxon>
        <taxon>Trombidiidae</taxon>
        <taxon>Dinothrombium</taxon>
    </lineage>
</organism>
<feature type="domain" description="PI3K-RBD" evidence="14">
    <location>
        <begin position="358"/>
        <end position="448"/>
    </location>
</feature>
<dbReference type="PROSITE" id="PS50290">
    <property type="entry name" value="PI3_4_KINASE_3"/>
    <property type="match status" value="1"/>
</dbReference>
<dbReference type="SUPFAM" id="SSF54236">
    <property type="entry name" value="Ubiquitin-like"/>
    <property type="match status" value="1"/>
</dbReference>
<dbReference type="GO" id="GO:0035091">
    <property type="term" value="F:phosphatidylinositol binding"/>
    <property type="evidence" value="ECO:0007669"/>
    <property type="project" value="InterPro"/>
</dbReference>
<dbReference type="SMART" id="SM00312">
    <property type="entry name" value="PX"/>
    <property type="match status" value="1"/>
</dbReference>
<dbReference type="InterPro" id="IPR000008">
    <property type="entry name" value="C2_dom"/>
</dbReference>
<evidence type="ECO:0000313" key="17">
    <source>
        <dbReference type="Proteomes" id="UP000285301"/>
    </source>
</evidence>
<evidence type="ECO:0000256" key="1">
    <source>
        <dbReference type="ARBA" id="ARBA00022679"/>
    </source>
</evidence>
<dbReference type="Pfam" id="PF00794">
    <property type="entry name" value="PI3K_rbd"/>
    <property type="match status" value="1"/>
</dbReference>
<keyword evidence="3 16" id="KW-0418">Kinase</keyword>
<evidence type="ECO:0000259" key="14">
    <source>
        <dbReference type="PROSITE" id="PS51546"/>
    </source>
</evidence>
<dbReference type="Gene3D" id="1.25.40.70">
    <property type="entry name" value="Phosphatidylinositol 3-kinase, accessory domain (PIK)"/>
    <property type="match status" value="1"/>
</dbReference>
<keyword evidence="1" id="KW-0808">Transferase</keyword>
<keyword evidence="2" id="KW-0547">Nucleotide-binding</keyword>
<evidence type="ECO:0000313" key="16">
    <source>
        <dbReference type="EMBL" id="RWS05589.1"/>
    </source>
</evidence>
<dbReference type="InterPro" id="IPR042236">
    <property type="entry name" value="PI3K_accessory_sf"/>
</dbReference>
<sequence>MSDEKDTVNVPPLPPRRTVHSLCRNRSTKSELDRIIPPPPAHQTVDNNIFANTFDAQLRFNTRSQHQTSSSCVRSSMHIPQTNRFVAANMHRYSLNASNLTPMQHQSNWSYSTATTTPITTGNLYTPLSSVSSYRPNTLLQQSSSFSNFSDVKMRDNFVPVSRPFSHQNSVHNFTYWLPSSSPTSPSLSLNNLINKDSAKVPKFPCKNPDDNLIDFGEDSPKSKYSKENVMESDLLLLFDPLAEQKHKENKENEFENEVRGNVFKDEIDFSKIKTKENEEAQAKENGAKCIKEEENLNAKSNLNNGQIFRVRHRNERSNPEMIHFAEKLRSVRLEFKHNNISSNVGVVISQMLESQGDNSLSVKLVIETNLSSTPVIFTCNVNTSVEHVICHTVCSIFDDVSSVNFDNFVLKVYGLQEYLLSDTTLADYAYVHQCHKFDQDVKLTLINKNDQFERKFSRSRVDDEKVESVTADDLLPQTIVCRFGEVNCESVNILLDTLNKEILKLMSYSSQERCQVYVKSVFQATKALCSLLGNCETYDLSAAVENLSQLFLVYDQYKQDIPGFKIEAIDSVHPEVIGNAVSKFHTALKNMIQLYSKAFPVDFEVSEDVQKQNHEEVIVSNLNDLLLCYIGTVNALSFEWERKYKEFFILCELRHGDRHIAETKTRSTFISQGFFKRLLFDELLNFGQMTLSMLPRESYIRFTLYGVENDQVEASTTSPSSNDREVQTALAFSILKLFDFNETLVEGQMLLGFWTAETVSKIDKNAIMNPCLEKGCPLLVIEIVNSVKNIRFPPLVPYLMKTTSCRKELRLLDHATQNDIYQILNRDPIGDMLLEDKKLLWDRRNYLFDVSNALPKVLKSAPTWDPISLPDIYCMVKNWTPLSAIDAMQLLLPSYPDIFIRDMVIKWMEGLKCDEIIDFLPQLVQALRYDHYLESPLLWFLMRKAYSNVRIAHKLYWLLKENVNDPIFAYNSRIILNALLCTCGEAVKKMFQLQEQLLEKLSFVSETLKTTKESLRLSNLLLNLESVHDFLILHPTPLPISPSMEVTGLDVKSCSYFTSNTLPLKLVFKSFETKSALSSMEAIYKVGDDLRQDMLTMQMIEIMDKLWLRDGLDLKMVMFNVVATDYRKGFVEMVKNSETLRKIQTEYGVTGSFNDRCIASWLQKHNTSELEYQQAMDNFTYSCAGYAVATYILGVCDRHNDNIMITTSGHLFHIDFGKFLGDSQMLGNIKRDRVPFVLTSDMAYVINGGDKPSKQFQYFIDSCCQAFNIIRRHANLFLSLFSLMISSGIPGVTSDAVKYVHKTLHPSLSEAEAMSEFTRMITESLKSRFTQLNFFIHNLAQLRFTGDHNDQLLLSFAPKVYTRENEEKIKSLEVVDFCKKYEPEKQYFFVIKVEREHQLDPSYVLRTYREFCEFYQKLSSFFPLAKFHPLARGSSFGRSNTREAAEKRRSEIRHFLNRLMMMADEVLHSDLVYTFFHPLLRDQEALRDFKFLNISHPMPLMPSKKEYVSIRRGSIGAPCGQVKLSILYKNASLIIMIMHAKNLHSPRSNSPDCYVKTYLLPDLRKNTKRKTKIVFRNSHPTFMEMIVYQMPLDVVQQRMLQVAVWDYDRVQENLYLGACLIPLREMNLLSETVSWYPLEF</sequence>
<dbReference type="GO" id="GO:0048015">
    <property type="term" value="P:phosphatidylinositol-mediated signaling"/>
    <property type="evidence" value="ECO:0007669"/>
    <property type="project" value="TreeGrafter"/>
</dbReference>
<evidence type="ECO:0000256" key="6">
    <source>
        <dbReference type="ARBA" id="ARBA00023985"/>
    </source>
</evidence>
<dbReference type="PROSITE" id="PS00916">
    <property type="entry name" value="PI3_4_KINASE_2"/>
    <property type="match status" value="1"/>
</dbReference>
<dbReference type="FunFam" id="3.30.1010.10:FF:000001">
    <property type="entry name" value="Phosphatidylinositol 4-phosphate 3-kinase C2 domain-containing subunit beta"/>
    <property type="match status" value="1"/>
</dbReference>
<dbReference type="CDD" id="cd05166">
    <property type="entry name" value="PI3Kc_II"/>
    <property type="match status" value="1"/>
</dbReference>
<dbReference type="Pfam" id="PF00787">
    <property type="entry name" value="PX"/>
    <property type="match status" value="1"/>
</dbReference>
<dbReference type="InterPro" id="IPR036940">
    <property type="entry name" value="PI3/4_kinase_cat_sf"/>
</dbReference>
<dbReference type="Gene3D" id="1.10.1070.11">
    <property type="entry name" value="Phosphatidylinositol 3-/4-kinase, catalytic domain"/>
    <property type="match status" value="1"/>
</dbReference>
<feature type="domain" description="PX" evidence="11">
    <location>
        <begin position="1368"/>
        <end position="1484"/>
    </location>
</feature>
<dbReference type="PANTHER" id="PTHR10048">
    <property type="entry name" value="PHOSPHATIDYLINOSITOL KINASE"/>
    <property type="match status" value="1"/>
</dbReference>
<dbReference type="GO" id="GO:0005737">
    <property type="term" value="C:cytoplasm"/>
    <property type="evidence" value="ECO:0007669"/>
    <property type="project" value="TreeGrafter"/>
</dbReference>
<dbReference type="InterPro" id="IPR000341">
    <property type="entry name" value="PI3K_Ras-bd_dom"/>
</dbReference>
<dbReference type="InterPro" id="IPR016024">
    <property type="entry name" value="ARM-type_fold"/>
</dbReference>
<keyword evidence="17" id="KW-1185">Reference proteome</keyword>
<dbReference type="SUPFAM" id="SSF64268">
    <property type="entry name" value="PX domain"/>
    <property type="match status" value="1"/>
</dbReference>
<accession>A0A3S3PPC6</accession>
<evidence type="ECO:0000259" key="10">
    <source>
        <dbReference type="PROSITE" id="PS50004"/>
    </source>
</evidence>
<dbReference type="SUPFAM" id="SSF49562">
    <property type="entry name" value="C2 domain (Calcium/lipid-binding domain, CaLB)"/>
    <property type="match status" value="2"/>
</dbReference>
<evidence type="ECO:0000256" key="4">
    <source>
        <dbReference type="ARBA" id="ARBA00022840"/>
    </source>
</evidence>
<comment type="similarity">
    <text evidence="8">Belongs to the PI3/PI4-kinase family.</text>
</comment>
<dbReference type="Gene3D" id="2.60.40.150">
    <property type="entry name" value="C2 domain"/>
    <property type="match status" value="2"/>
</dbReference>
<name>A0A3S3PPC6_9ACAR</name>
<reference evidence="16 17" key="1">
    <citation type="journal article" date="2018" name="Gigascience">
        <title>Genomes of trombidid mites reveal novel predicted allergens and laterally-transferred genes associated with secondary metabolism.</title>
        <authorList>
            <person name="Dong X."/>
            <person name="Chaisiri K."/>
            <person name="Xia D."/>
            <person name="Armstrong S.D."/>
            <person name="Fang Y."/>
            <person name="Donnelly M.J."/>
            <person name="Kadowaki T."/>
            <person name="McGarry J.W."/>
            <person name="Darby A.C."/>
            <person name="Makepeace B.L."/>
        </authorList>
    </citation>
    <scope>NUCLEOTIDE SEQUENCE [LARGE SCALE GENOMIC DNA]</scope>
    <source>
        <strain evidence="16">UoL-WK</strain>
    </source>
</reference>
<dbReference type="GO" id="GO:0005942">
    <property type="term" value="C:phosphatidylinositol 3-kinase complex"/>
    <property type="evidence" value="ECO:0007669"/>
    <property type="project" value="TreeGrafter"/>
</dbReference>
<dbReference type="InterPro" id="IPR036871">
    <property type="entry name" value="PX_dom_sf"/>
</dbReference>
<evidence type="ECO:0000259" key="12">
    <source>
        <dbReference type="PROSITE" id="PS50290"/>
    </source>
</evidence>
<feature type="domain" description="C2 PI3K-type" evidence="15">
    <location>
        <begin position="623"/>
        <end position="794"/>
    </location>
</feature>
<dbReference type="Pfam" id="PF00792">
    <property type="entry name" value="PI3K_C2"/>
    <property type="match status" value="1"/>
</dbReference>
<dbReference type="InterPro" id="IPR015433">
    <property type="entry name" value="PI3/4_kinase"/>
</dbReference>
<dbReference type="CDD" id="cd08381">
    <property type="entry name" value="C2B_PI3K_class_II"/>
    <property type="match status" value="1"/>
</dbReference>
<dbReference type="PROSITE" id="PS50004">
    <property type="entry name" value="C2"/>
    <property type="match status" value="1"/>
</dbReference>
<gene>
    <name evidence="16" type="ORF">B4U79_04789</name>
</gene>
<dbReference type="SUPFAM" id="SSF48371">
    <property type="entry name" value="ARM repeat"/>
    <property type="match status" value="1"/>
</dbReference>
<dbReference type="FunFam" id="1.10.1070.11:FF:000001">
    <property type="entry name" value="Phosphatidylinositol 4,5-bisphosphate 3-kinase catalytic subunit"/>
    <property type="match status" value="1"/>
</dbReference>
<evidence type="ECO:0000259" key="11">
    <source>
        <dbReference type="PROSITE" id="PS50195"/>
    </source>
</evidence>
<dbReference type="GO" id="GO:0043491">
    <property type="term" value="P:phosphatidylinositol 3-kinase/protein kinase B signal transduction"/>
    <property type="evidence" value="ECO:0007669"/>
    <property type="project" value="TreeGrafter"/>
</dbReference>
<evidence type="ECO:0000256" key="2">
    <source>
        <dbReference type="ARBA" id="ARBA00022741"/>
    </source>
</evidence>
<dbReference type="GO" id="GO:0035005">
    <property type="term" value="F:1-phosphatidylinositol-4-phosphate 3-kinase activity"/>
    <property type="evidence" value="ECO:0007669"/>
    <property type="project" value="UniProtKB-EC"/>
</dbReference>
<dbReference type="InterPro" id="IPR001683">
    <property type="entry name" value="PX_dom"/>
</dbReference>
<dbReference type="PANTHER" id="PTHR10048:SF14">
    <property type="entry name" value="LD28067P"/>
    <property type="match status" value="1"/>
</dbReference>
<feature type="domain" description="C2" evidence="10">
    <location>
        <begin position="1519"/>
        <end position="1637"/>
    </location>
</feature>
<dbReference type="InterPro" id="IPR018936">
    <property type="entry name" value="PI3/4_kinase_CS"/>
</dbReference>
<dbReference type="OrthoDB" id="67688at2759"/>
<evidence type="ECO:0000256" key="9">
    <source>
        <dbReference type="SAM" id="MobiDB-lite"/>
    </source>
</evidence>